<proteinExistence type="predicted"/>
<organism evidence="1 2">
    <name type="scientific">Enterobacter cloacae S611</name>
    <dbReference type="NCBI Taxonomy" id="1399146"/>
    <lineage>
        <taxon>Bacteria</taxon>
        <taxon>Pseudomonadati</taxon>
        <taxon>Pseudomonadota</taxon>
        <taxon>Gammaproteobacteria</taxon>
        <taxon>Enterobacterales</taxon>
        <taxon>Enterobacteriaceae</taxon>
        <taxon>Enterobacter</taxon>
        <taxon>Enterobacter cloacae complex</taxon>
    </lineage>
</organism>
<comment type="caution">
    <text evidence="1">The sequence shown here is derived from an EMBL/GenBank/DDBJ whole genome shotgun (WGS) entry which is preliminary data.</text>
</comment>
<evidence type="ECO:0000313" key="1">
    <source>
        <dbReference type="EMBL" id="ESS59189.1"/>
    </source>
</evidence>
<evidence type="ECO:0000313" key="2">
    <source>
        <dbReference type="Proteomes" id="UP000017834"/>
    </source>
</evidence>
<reference evidence="1 2" key="1">
    <citation type="journal article" date="2014" name="Genome Announc.">
        <title>Draft Genome Sequence of Enterobacter cloacae Strain S611.</title>
        <authorList>
            <person name="Wang D."/>
            <person name="Han C.S."/>
            <person name="Dichosa A.E."/>
            <person name="Gleasner C.D."/>
            <person name="Johnson S.L."/>
            <person name="Daligault H.E."/>
            <person name="Davenport K.W."/>
            <person name="Li P.E."/>
            <person name="Pierson E.A."/>
            <person name="Pierson L.S.III."/>
        </authorList>
    </citation>
    <scope>NUCLEOTIDE SEQUENCE [LARGE SCALE GENOMIC DNA]</scope>
    <source>
        <strain evidence="1 2">S611</strain>
    </source>
</reference>
<protein>
    <recommendedName>
        <fullName evidence="3">Trypsin family protein</fullName>
    </recommendedName>
</protein>
<dbReference type="Proteomes" id="UP000017834">
    <property type="component" value="Unassembled WGS sequence"/>
</dbReference>
<evidence type="ECO:0008006" key="3">
    <source>
        <dbReference type="Google" id="ProtNLM"/>
    </source>
</evidence>
<sequence length="271" mass="30550">MSAFKYRSDSFDRQSQRFIIPIYIKNELGDYIYSSTCTLLLHKQSHYIAFAAHALDGNVDIKNVAVLGINGEFIHLVDLAIGYRIFDKYDLVIVDCFNVRMDGKNYFSLSKEFSLIGFDKNNFAWTGFPQGWCKNKVIHRSKNAESILQENVVNNDEGSHFINARYFSIVSKVKSFNKIEITGTYKAKKAELKYAGKVGNGPSPQGMSGGAMYFFSKDQILKENLDSTFLFAGIGLSFLKDGTISGISRYKVIELVEQFEAQSPLVIKMAP</sequence>
<name>A0ABN0QA76_ENTCL</name>
<accession>A0ABN0QA76</accession>
<keyword evidence="2" id="KW-1185">Reference proteome</keyword>
<gene>
    <name evidence="1" type="ORF">EDP2_2886</name>
</gene>
<dbReference type="EMBL" id="AXOM01000023">
    <property type="protein sequence ID" value="ESS59189.1"/>
    <property type="molecule type" value="Genomic_DNA"/>
</dbReference>